<proteinExistence type="predicted"/>
<reference evidence="1" key="1">
    <citation type="journal article" date="2011" name="Environ. Microbiol.">
        <title>Genomic insights into the metabolic potential of the polycyclic aromatic hydrocarbon degrading sulfate-reducing Deltaproteobacterium N47.</title>
        <authorList>
            <person name="Bergmann F."/>
            <person name="Selesi D."/>
            <person name="Weinmaier T."/>
            <person name="Tischler P."/>
            <person name="Rattei T."/>
            <person name="Meckenstock R.U."/>
        </authorList>
    </citation>
    <scope>NUCLEOTIDE SEQUENCE</scope>
</reference>
<name>E1YFL7_9BACT</name>
<gene>
    <name evidence="1" type="ORF">N47_J03420</name>
</gene>
<evidence type="ECO:0000313" key="1">
    <source>
        <dbReference type="EMBL" id="CBX29361.1"/>
    </source>
</evidence>
<dbReference type="EMBL" id="FR695872">
    <property type="protein sequence ID" value="CBX29361.1"/>
    <property type="molecule type" value="Genomic_DNA"/>
</dbReference>
<protein>
    <submittedName>
        <fullName evidence="1">Uncharacterized protein</fullName>
    </submittedName>
</protein>
<dbReference type="AlphaFoldDB" id="E1YFL7"/>
<sequence length="55" mass="5782">MYETIYSTEKGFDPKSANGILAAGGAAIITADAKTELERFVVNDPGIAVAILYGF</sequence>
<accession>E1YFL7</accession>
<organism evidence="1">
    <name type="scientific">uncultured Desulfobacterium sp</name>
    <dbReference type="NCBI Taxonomy" id="201089"/>
    <lineage>
        <taxon>Bacteria</taxon>
        <taxon>Pseudomonadati</taxon>
        <taxon>Thermodesulfobacteriota</taxon>
        <taxon>Desulfobacteria</taxon>
        <taxon>Desulfobacterales</taxon>
        <taxon>Desulfobacteriaceae</taxon>
        <taxon>Desulfobacterium</taxon>
        <taxon>environmental samples</taxon>
    </lineage>
</organism>